<evidence type="ECO:0000313" key="4">
    <source>
        <dbReference type="WBParaSite" id="BXY_1647600.1"/>
    </source>
</evidence>
<dbReference type="SUPFAM" id="SSF48350">
    <property type="entry name" value="GTPase activation domain, GAP"/>
    <property type="match status" value="1"/>
</dbReference>
<dbReference type="SMART" id="SM00324">
    <property type="entry name" value="RhoGAP"/>
    <property type="match status" value="1"/>
</dbReference>
<dbReference type="AlphaFoldDB" id="A0A1I7STV6"/>
<dbReference type="WBParaSite" id="BXY_1647600.1">
    <property type="protein sequence ID" value="BXY_1647600.1"/>
    <property type="gene ID" value="BXY_1647600"/>
</dbReference>
<dbReference type="GO" id="GO:0007165">
    <property type="term" value="P:signal transduction"/>
    <property type="evidence" value="ECO:0007669"/>
    <property type="project" value="InterPro"/>
</dbReference>
<organism evidence="3 4">
    <name type="scientific">Bursaphelenchus xylophilus</name>
    <name type="common">Pinewood nematode worm</name>
    <name type="synonym">Aphelenchoides xylophilus</name>
    <dbReference type="NCBI Taxonomy" id="6326"/>
    <lineage>
        <taxon>Eukaryota</taxon>
        <taxon>Metazoa</taxon>
        <taxon>Ecdysozoa</taxon>
        <taxon>Nematoda</taxon>
        <taxon>Chromadorea</taxon>
        <taxon>Rhabditida</taxon>
        <taxon>Tylenchina</taxon>
        <taxon>Tylenchomorpha</taxon>
        <taxon>Aphelenchoidea</taxon>
        <taxon>Aphelenchoididae</taxon>
        <taxon>Bursaphelenchus</taxon>
    </lineage>
</organism>
<dbReference type="InterPro" id="IPR008936">
    <property type="entry name" value="Rho_GTPase_activation_prot"/>
</dbReference>
<dbReference type="GO" id="GO:0005096">
    <property type="term" value="F:GTPase activator activity"/>
    <property type="evidence" value="ECO:0007669"/>
    <property type="project" value="UniProtKB-KW"/>
</dbReference>
<sequence>MDAMGRLDECLEQLNLGESPCKSSSEPTYRSRVDDIVAYYEKMLLANAEQLMNLAKEEQYSSALRSSRNISPFSSPTTRRLPASRFPCYRWECSISDNTVNRSTVPSPNRSKNIAFIEDLSPPESTFLSNVSTFNSSGSSPYYGYYGNTPPHSAGSTWSDLSEVLFDPEDEDSSAYQVQRITRAYRTPNHYPLPECREESSFDTTASTVTNLNTSSFSESSWSFWGLDIPADEEFLSVEDTCEASSSSVQGDISPSVLGRIFQFKIKDEVINIDFNDVTNGVIYDYSWRLDLYAPQFRNALIELTLRNLSKMLDQNITHADVIEKPSGLRKRLANSIRSLKLKKEQRKGTFQRNLKEIRNRSDINSPLPVFIHCIMDAILNQASQAANTGLFRTAALKTRVEELRKTCENLDANDVLPLTLADSSNLIILADIFKQFIREIPGQLLSKPIWQLMMKCVNKKWCNQDEQFDALRACIALIDLDKRDALCIIMFFLKRLSKYSDVTLMTVDNLVSVFMPTICKLQNDNNDTPDDYLANCKSLTALLSLLISEADDFFKLPTVILVELESPLSSKRKRNMNDHLKYDQRQLSHSGIISSYSLKTNQEYRSDAVLEMNTVDLFRFLIENRTWDPTFTSYQYLKTVSDDIELISARTKWCPSDAEAICISRMSTRHYAKIIRKHTFILIERSAPLAVYNSNSTVILRKLHFILRRIDAHRTNVTFVLGIDFRNSNKQVSCDDLIKHTCDVMEALKGRFHTDPIYC</sequence>
<name>A0A1I7STV6_BURXY</name>
<dbReference type="PANTHER" id="PTHR14963:SF7">
    <property type="entry name" value="RHO GTPASE-ACTIVATING PROTEIN 19"/>
    <property type="match status" value="1"/>
</dbReference>
<reference evidence="4" key="1">
    <citation type="submission" date="2016-11" db="UniProtKB">
        <authorList>
            <consortium name="WormBaseParasite"/>
        </authorList>
    </citation>
    <scope>IDENTIFICATION</scope>
</reference>
<feature type="domain" description="Rho-GAP" evidence="2">
    <location>
        <begin position="353"/>
        <end position="555"/>
    </location>
</feature>
<protein>
    <submittedName>
        <fullName evidence="4">Rho-GAP domain-containing protein</fullName>
    </submittedName>
</protein>
<evidence type="ECO:0000256" key="1">
    <source>
        <dbReference type="ARBA" id="ARBA00022468"/>
    </source>
</evidence>
<dbReference type="InterPro" id="IPR000198">
    <property type="entry name" value="RhoGAP_dom"/>
</dbReference>
<dbReference type="Gene3D" id="3.30.530.20">
    <property type="match status" value="1"/>
</dbReference>
<dbReference type="PROSITE" id="PS50238">
    <property type="entry name" value="RHOGAP"/>
    <property type="match status" value="1"/>
</dbReference>
<dbReference type="CDD" id="cd00159">
    <property type="entry name" value="RhoGAP"/>
    <property type="match status" value="1"/>
</dbReference>
<proteinExistence type="predicted"/>
<dbReference type="Proteomes" id="UP000095284">
    <property type="component" value="Unplaced"/>
</dbReference>
<dbReference type="eggNOG" id="KOG2200">
    <property type="taxonomic scope" value="Eukaryota"/>
</dbReference>
<dbReference type="Gene3D" id="1.10.555.10">
    <property type="entry name" value="Rho GTPase activation protein"/>
    <property type="match status" value="1"/>
</dbReference>
<evidence type="ECO:0000313" key="3">
    <source>
        <dbReference type="Proteomes" id="UP000095284"/>
    </source>
</evidence>
<dbReference type="InterPro" id="IPR023393">
    <property type="entry name" value="START-like_dom_sf"/>
</dbReference>
<keyword evidence="1" id="KW-0343">GTPase activation</keyword>
<evidence type="ECO:0000259" key="2">
    <source>
        <dbReference type="PROSITE" id="PS50238"/>
    </source>
</evidence>
<dbReference type="Pfam" id="PF00620">
    <property type="entry name" value="RhoGAP"/>
    <property type="match status" value="1"/>
</dbReference>
<accession>A0A1I7STV6</accession>
<dbReference type="PANTHER" id="PTHR14963">
    <property type="entry name" value="RHO GTPASE ACTIVATING PROTEIN 18,19-RELATED"/>
    <property type="match status" value="1"/>
</dbReference>
<dbReference type="GO" id="GO:0051056">
    <property type="term" value="P:regulation of small GTPase mediated signal transduction"/>
    <property type="evidence" value="ECO:0007669"/>
    <property type="project" value="TreeGrafter"/>
</dbReference>
<dbReference type="GO" id="GO:0005737">
    <property type="term" value="C:cytoplasm"/>
    <property type="evidence" value="ECO:0007669"/>
    <property type="project" value="TreeGrafter"/>
</dbReference>